<evidence type="ECO:0000313" key="1">
    <source>
        <dbReference type="EMBL" id="MFC5431503.1"/>
    </source>
</evidence>
<proteinExistence type="predicted"/>
<organism evidence="1 2">
    <name type="scientific">Paraburkholderia denitrificans</name>
    <dbReference type="NCBI Taxonomy" id="694025"/>
    <lineage>
        <taxon>Bacteria</taxon>
        <taxon>Pseudomonadati</taxon>
        <taxon>Pseudomonadota</taxon>
        <taxon>Betaproteobacteria</taxon>
        <taxon>Burkholderiales</taxon>
        <taxon>Burkholderiaceae</taxon>
        <taxon>Paraburkholderia</taxon>
    </lineage>
</organism>
<dbReference type="Proteomes" id="UP001596103">
    <property type="component" value="Unassembled WGS sequence"/>
</dbReference>
<comment type="caution">
    <text evidence="1">The sequence shown here is derived from an EMBL/GenBank/DDBJ whole genome shotgun (WGS) entry which is preliminary data.</text>
</comment>
<protein>
    <submittedName>
        <fullName evidence="1">Uncharacterized protein</fullName>
    </submittedName>
</protein>
<reference evidence="2" key="1">
    <citation type="journal article" date="2019" name="Int. J. Syst. Evol. Microbiol.">
        <title>The Global Catalogue of Microorganisms (GCM) 10K type strain sequencing project: providing services to taxonomists for standard genome sequencing and annotation.</title>
        <authorList>
            <consortium name="The Broad Institute Genomics Platform"/>
            <consortium name="The Broad Institute Genome Sequencing Center for Infectious Disease"/>
            <person name="Wu L."/>
            <person name="Ma J."/>
        </authorList>
    </citation>
    <scope>NUCLEOTIDE SEQUENCE [LARGE SCALE GENOMIC DNA]</scope>
    <source>
        <strain evidence="2">CCUG 56042</strain>
    </source>
</reference>
<keyword evidence="2" id="KW-1185">Reference proteome</keyword>
<name>A0ABW0JEP0_9BURK</name>
<evidence type="ECO:0000313" key="2">
    <source>
        <dbReference type="Proteomes" id="UP001596103"/>
    </source>
</evidence>
<accession>A0ABW0JEP0</accession>
<sequence>MAETRAGEIQRRFVRARHPRGGRFGRARFAPRGGVLAAVCKRALCAPRPRLPPEILRWPAWLAVFVAAV</sequence>
<dbReference type="EMBL" id="JBHSMP010000037">
    <property type="protein sequence ID" value="MFC5431503.1"/>
    <property type="molecule type" value="Genomic_DNA"/>
</dbReference>
<gene>
    <name evidence="1" type="ORF">ACFPTO_22255</name>
</gene>